<dbReference type="FunFam" id="3.40.630.10:FF:000008">
    <property type="entry name" value="Endoplasmic reticulum metallopeptidase 1"/>
    <property type="match status" value="1"/>
</dbReference>
<dbReference type="InParanoid" id="A0A6P8Z7S4"/>
<keyword evidence="8" id="KW-0256">Endoplasmic reticulum</keyword>
<feature type="transmembrane region" description="Helical" evidence="15">
    <location>
        <begin position="379"/>
        <end position="412"/>
    </location>
</feature>
<keyword evidence="5 15" id="KW-0812">Transmembrane</keyword>
<evidence type="ECO:0000256" key="14">
    <source>
        <dbReference type="ARBA" id="ARBA00078796"/>
    </source>
</evidence>
<evidence type="ECO:0000256" key="11">
    <source>
        <dbReference type="ARBA" id="ARBA00023049"/>
    </source>
</evidence>
<comment type="subcellular location">
    <subcellularLocation>
        <location evidence="2">Endoplasmic reticulum membrane</location>
        <topology evidence="2">Multi-pass membrane protein</topology>
    </subcellularLocation>
</comment>
<sequence>MTPTATPRGLDRRGIRLRKKAKESDEYLPYPYGDGKGQSNFALPTPTFHLVFFLLGLAVVFGIIVYVEKQLPTPLMIEDEANNPGKFIAERAKNTLVNLTNIGPRVTGSYENEVLAVNFLKNTIESIIEQARPIHKIELDFQKINGSFPLTFLDGMTHVYYDVQNVVVKFGSDKGSEHSILMNCHFDTVSDSPGGSDDGASCAVMLEILRLFSLSKKPIKHNLVLLFNGAEENFMQASHGFITKHKWAKEIRAVVNLESCGAGGREVMFQSGPNHPWLMKIYSQTVGYPFASSLAQEIFQSGFIPGDTDYRIFRDFGGVPGLDFAWYLNGYVYHTKNDNAAHVPLGSLQRTGDNMVALVTGLVSADELTNTAQHKEGRIVFFDVLGAFIMFWSIFAGDIVNIATLLLSVYSMSSNMKEAIHRGLTKKQYLKQLISCAGVVLQSWLLALFSAVAIALTLTALGLSMSWYAKPVWILFLYVLPAMFVPMMFLMYKSQQQRKTVVSPWTLFQLYYDGYQLVWSTMLLLSTVSRIQSAFIPLFWVVFPTVGNLIRLKIFLHWRDWKWLLLHATMMFLPFVQCAYMTLNAVQLFIPIMGRTGAANNGELILAVLCAVMFSLLFSYIIPMILLVRNPRQVLSLLVGIFIASLGALMFTPLGFPYSGDPAGLAQQRFAILHAERSFHNINGELTNRESGFWVVDLDVNSPATVKGIVPEFDNAVPVTKDCETYLYCGMPYFIPILSFIWKTHWIKGPEIDVPINTTFKLMSRTAVSQSVQRLSFHVTGPDHMGLMVSPVKEIELLRWSMLSDPPLAGPKWNGRETYFVYFSYADKPRPWIFTLDLRVPDGWDKAVLDIALTSHFVHGPHQKSKPFKKLVEQFPAWTTVTGWQATYKSFIV</sequence>
<evidence type="ECO:0000256" key="5">
    <source>
        <dbReference type="ARBA" id="ARBA00022692"/>
    </source>
</evidence>
<reference evidence="20" key="1">
    <citation type="submission" date="2025-08" db="UniProtKB">
        <authorList>
            <consortium name="RefSeq"/>
        </authorList>
    </citation>
    <scope>IDENTIFICATION</scope>
    <source>
        <tissue evidence="20">Total insect</tissue>
    </source>
</reference>
<dbReference type="Pfam" id="PF22249">
    <property type="entry name" value="ERMP1-TM"/>
    <property type="match status" value="1"/>
</dbReference>
<dbReference type="InterPro" id="IPR045175">
    <property type="entry name" value="M28_fam"/>
</dbReference>
<evidence type="ECO:0000259" key="18">
    <source>
        <dbReference type="Pfam" id="PF22249"/>
    </source>
</evidence>
<evidence type="ECO:0000259" key="17">
    <source>
        <dbReference type="Pfam" id="PF22248"/>
    </source>
</evidence>
<dbReference type="PANTHER" id="PTHR12147:SF22">
    <property type="entry name" value="ENDOPLASMIC RETICULUM METALLOPEPTIDASE 1"/>
    <property type="match status" value="1"/>
</dbReference>
<evidence type="ECO:0000256" key="12">
    <source>
        <dbReference type="ARBA" id="ARBA00023136"/>
    </source>
</evidence>
<dbReference type="GO" id="GO:0046872">
    <property type="term" value="F:metal ion binding"/>
    <property type="evidence" value="ECO:0007669"/>
    <property type="project" value="UniProtKB-KW"/>
</dbReference>
<feature type="transmembrane region" description="Helical" evidence="15">
    <location>
        <begin position="433"/>
        <end position="460"/>
    </location>
</feature>
<evidence type="ECO:0000256" key="6">
    <source>
        <dbReference type="ARBA" id="ARBA00022723"/>
    </source>
</evidence>
<evidence type="ECO:0000256" key="1">
    <source>
        <dbReference type="ARBA" id="ARBA00001947"/>
    </source>
</evidence>
<feature type="domain" description="Peptidase M28" evidence="16">
    <location>
        <begin position="165"/>
        <end position="358"/>
    </location>
</feature>
<evidence type="ECO:0000256" key="4">
    <source>
        <dbReference type="ARBA" id="ARBA00022670"/>
    </source>
</evidence>
<feature type="transmembrane region" description="Helical" evidence="15">
    <location>
        <begin position="604"/>
        <end position="627"/>
    </location>
</feature>
<evidence type="ECO:0000256" key="9">
    <source>
        <dbReference type="ARBA" id="ARBA00022833"/>
    </source>
</evidence>
<evidence type="ECO:0000256" key="13">
    <source>
        <dbReference type="ARBA" id="ARBA00023180"/>
    </source>
</evidence>
<feature type="transmembrane region" description="Helical" evidence="15">
    <location>
        <begin position="634"/>
        <end position="656"/>
    </location>
</feature>
<dbReference type="Pfam" id="PF04389">
    <property type="entry name" value="Peptidase_M28"/>
    <property type="match status" value="1"/>
</dbReference>
<dbReference type="FunCoup" id="A0A6P8Z7S4">
    <property type="interactions" value="889"/>
</dbReference>
<dbReference type="CDD" id="cd03875">
    <property type="entry name" value="M28_Fxna_like"/>
    <property type="match status" value="1"/>
</dbReference>
<dbReference type="InterPro" id="IPR053973">
    <property type="entry name" value="ERMP1-like_C"/>
</dbReference>
<evidence type="ECO:0000313" key="19">
    <source>
        <dbReference type="Proteomes" id="UP000515158"/>
    </source>
</evidence>
<dbReference type="AlphaFoldDB" id="A0A6P8Z7S4"/>
<dbReference type="InterPro" id="IPR007484">
    <property type="entry name" value="Peptidase_M28"/>
</dbReference>
<keyword evidence="11" id="KW-0482">Metalloprotease</keyword>
<dbReference type="GeneID" id="117648091"/>
<feature type="domain" description="Endoplasmic reticulum metallopeptidase 1/1-A TM" evidence="18">
    <location>
        <begin position="429"/>
        <end position="644"/>
    </location>
</feature>
<name>A0A6P8Z7S4_THRPL</name>
<evidence type="ECO:0000259" key="16">
    <source>
        <dbReference type="Pfam" id="PF04389"/>
    </source>
</evidence>
<dbReference type="PANTHER" id="PTHR12147">
    <property type="entry name" value="METALLOPEPTIDASE M28 FAMILY MEMBER"/>
    <property type="match status" value="1"/>
</dbReference>
<evidence type="ECO:0000256" key="15">
    <source>
        <dbReference type="SAM" id="Phobius"/>
    </source>
</evidence>
<dbReference type="Gene3D" id="3.40.630.10">
    <property type="entry name" value="Zn peptidases"/>
    <property type="match status" value="1"/>
</dbReference>
<feature type="transmembrane region" description="Helical" evidence="15">
    <location>
        <begin position="564"/>
        <end position="592"/>
    </location>
</feature>
<feature type="transmembrane region" description="Helical" evidence="15">
    <location>
        <begin position="472"/>
        <end position="490"/>
    </location>
</feature>
<organism evidence="20">
    <name type="scientific">Thrips palmi</name>
    <name type="common">Melon thrips</name>
    <dbReference type="NCBI Taxonomy" id="161013"/>
    <lineage>
        <taxon>Eukaryota</taxon>
        <taxon>Metazoa</taxon>
        <taxon>Ecdysozoa</taxon>
        <taxon>Arthropoda</taxon>
        <taxon>Hexapoda</taxon>
        <taxon>Insecta</taxon>
        <taxon>Pterygota</taxon>
        <taxon>Neoptera</taxon>
        <taxon>Paraneoptera</taxon>
        <taxon>Thysanoptera</taxon>
        <taxon>Terebrantia</taxon>
        <taxon>Thripoidea</taxon>
        <taxon>Thripidae</taxon>
        <taxon>Thrips</taxon>
    </lineage>
</organism>
<evidence type="ECO:0000313" key="20">
    <source>
        <dbReference type="RefSeq" id="XP_034246191.1"/>
    </source>
</evidence>
<dbReference type="InterPro" id="IPR048024">
    <property type="entry name" value="Fxna-like_M28_dom"/>
</dbReference>
<keyword evidence="6" id="KW-0479">Metal-binding</keyword>
<keyword evidence="9" id="KW-0862">Zinc</keyword>
<dbReference type="GO" id="GO:0008235">
    <property type="term" value="F:metalloexopeptidase activity"/>
    <property type="evidence" value="ECO:0007669"/>
    <property type="project" value="InterPro"/>
</dbReference>
<evidence type="ECO:0000256" key="10">
    <source>
        <dbReference type="ARBA" id="ARBA00022989"/>
    </source>
</evidence>
<gene>
    <name evidence="20" type="primary">LOC117648091</name>
</gene>
<accession>A0A6P8Z7S4</accession>
<keyword evidence="10 15" id="KW-1133">Transmembrane helix</keyword>
<evidence type="ECO:0000256" key="8">
    <source>
        <dbReference type="ARBA" id="ARBA00022824"/>
    </source>
</evidence>
<comment type="cofactor">
    <cofactor evidence="1">
        <name>Zn(2+)</name>
        <dbReference type="ChEBI" id="CHEBI:29105"/>
    </cofactor>
</comment>
<proteinExistence type="inferred from homology"/>
<evidence type="ECO:0000256" key="3">
    <source>
        <dbReference type="ARBA" id="ARBA00010918"/>
    </source>
</evidence>
<keyword evidence="13" id="KW-0325">Glycoprotein</keyword>
<dbReference type="OrthoDB" id="76293at2759"/>
<protein>
    <recommendedName>
        <fullName evidence="14">FXNA-like protease</fullName>
    </recommendedName>
</protein>
<dbReference type="SUPFAM" id="SSF53187">
    <property type="entry name" value="Zn-dependent exopeptidases"/>
    <property type="match status" value="1"/>
</dbReference>
<keyword evidence="7" id="KW-0378">Hydrolase</keyword>
<keyword evidence="19" id="KW-1185">Reference proteome</keyword>
<dbReference type="InterPro" id="IPR053974">
    <property type="entry name" value="ERMP1_1-A_TM"/>
</dbReference>
<evidence type="ECO:0000256" key="7">
    <source>
        <dbReference type="ARBA" id="ARBA00022801"/>
    </source>
</evidence>
<dbReference type="Proteomes" id="UP000515158">
    <property type="component" value="Unplaced"/>
</dbReference>
<dbReference type="GO" id="GO:0005789">
    <property type="term" value="C:endoplasmic reticulum membrane"/>
    <property type="evidence" value="ECO:0007669"/>
    <property type="project" value="UniProtKB-SubCell"/>
</dbReference>
<dbReference type="KEGG" id="tpal:117648091"/>
<keyword evidence="4" id="KW-0645">Protease</keyword>
<feature type="transmembrane region" description="Helical" evidence="15">
    <location>
        <begin position="48"/>
        <end position="67"/>
    </location>
</feature>
<evidence type="ECO:0000256" key="2">
    <source>
        <dbReference type="ARBA" id="ARBA00004477"/>
    </source>
</evidence>
<keyword evidence="12 15" id="KW-0472">Membrane</keyword>
<dbReference type="Pfam" id="PF22248">
    <property type="entry name" value="ERMP1_C"/>
    <property type="match status" value="1"/>
</dbReference>
<feature type="transmembrane region" description="Helical" evidence="15">
    <location>
        <begin position="510"/>
        <end position="528"/>
    </location>
</feature>
<feature type="transmembrane region" description="Helical" evidence="15">
    <location>
        <begin position="534"/>
        <end position="552"/>
    </location>
</feature>
<dbReference type="RefSeq" id="XP_034246191.1">
    <property type="nucleotide sequence ID" value="XM_034390300.1"/>
</dbReference>
<dbReference type="GO" id="GO:0006508">
    <property type="term" value="P:proteolysis"/>
    <property type="evidence" value="ECO:0007669"/>
    <property type="project" value="UniProtKB-KW"/>
</dbReference>
<feature type="domain" description="Endoplasmic reticulum metallopeptidase 1-like C-terminal" evidence="17">
    <location>
        <begin position="666"/>
        <end position="891"/>
    </location>
</feature>
<comment type="similarity">
    <text evidence="3">Belongs to the peptidase M28 family.</text>
</comment>